<proteinExistence type="predicted"/>
<protein>
    <submittedName>
        <fullName evidence="1">Uncharacterized protein</fullName>
    </submittedName>
</protein>
<name>A0A0K2VAC5_LEPSM</name>
<accession>A0A0K2VAC5</accession>
<sequence length="81" mass="9321">MIHHLRSIHNSSPGNLPATLVILSTGAPCNRRPGRFSHRPYRRKEISVYNQLLQPRGTIWTGCLVRYPYPPYASELFFLSI</sequence>
<evidence type="ECO:0000313" key="1">
    <source>
        <dbReference type="EMBL" id="CDW46846.1"/>
    </source>
</evidence>
<dbReference type="EMBL" id="HACA01029485">
    <property type="protein sequence ID" value="CDW46846.1"/>
    <property type="molecule type" value="Transcribed_RNA"/>
</dbReference>
<dbReference type="AlphaFoldDB" id="A0A0K2VAC5"/>
<reference evidence="1" key="1">
    <citation type="submission" date="2014-05" db="EMBL/GenBank/DDBJ databases">
        <authorList>
            <person name="Chronopoulou M."/>
        </authorList>
    </citation>
    <scope>NUCLEOTIDE SEQUENCE</scope>
    <source>
        <tissue evidence="1">Whole organism</tissue>
    </source>
</reference>
<organism evidence="1">
    <name type="scientific">Lepeophtheirus salmonis</name>
    <name type="common">Salmon louse</name>
    <name type="synonym">Caligus salmonis</name>
    <dbReference type="NCBI Taxonomy" id="72036"/>
    <lineage>
        <taxon>Eukaryota</taxon>
        <taxon>Metazoa</taxon>
        <taxon>Ecdysozoa</taxon>
        <taxon>Arthropoda</taxon>
        <taxon>Crustacea</taxon>
        <taxon>Multicrustacea</taxon>
        <taxon>Hexanauplia</taxon>
        <taxon>Copepoda</taxon>
        <taxon>Siphonostomatoida</taxon>
        <taxon>Caligidae</taxon>
        <taxon>Lepeophtheirus</taxon>
    </lineage>
</organism>